<evidence type="ECO:0000313" key="1">
    <source>
        <dbReference type="EMBL" id="MBH5401457.1"/>
    </source>
</evidence>
<gene>
    <name evidence="1" type="ORF">HZZ13_27260</name>
</gene>
<evidence type="ECO:0000313" key="2">
    <source>
        <dbReference type="Proteomes" id="UP000807370"/>
    </source>
</evidence>
<dbReference type="Gene3D" id="3.40.50.2300">
    <property type="match status" value="2"/>
</dbReference>
<dbReference type="CDD" id="cd06325">
    <property type="entry name" value="PBP1_ABC_unchar_transporter"/>
    <property type="match status" value="1"/>
</dbReference>
<dbReference type="SUPFAM" id="SSF53822">
    <property type="entry name" value="Periplasmic binding protein-like I"/>
    <property type="match status" value="1"/>
</dbReference>
<comment type="caution">
    <text evidence="1">The sequence shown here is derived from an EMBL/GenBank/DDBJ whole genome shotgun (WGS) entry which is preliminary data.</text>
</comment>
<dbReference type="Pfam" id="PF04392">
    <property type="entry name" value="ABC_sub_bind"/>
    <property type="match status" value="1"/>
</dbReference>
<dbReference type="InterPro" id="IPR007487">
    <property type="entry name" value="ABC_transpt-TYRBP-like"/>
</dbReference>
<reference evidence="1 2" key="1">
    <citation type="submission" date="2020-07" db="EMBL/GenBank/DDBJ databases">
        <title>Bradyrhizobium diversity isolated from nodules of indigenous legumes of Western Australia.</title>
        <authorList>
            <person name="Klepa M.S."/>
        </authorList>
    </citation>
    <scope>NUCLEOTIDE SEQUENCE [LARGE SCALE GENOMIC DNA]</scope>
    <source>
        <strain evidence="1 2">CNPSo 4010</strain>
    </source>
</reference>
<keyword evidence="2" id="KW-1185">Reference proteome</keyword>
<protein>
    <submittedName>
        <fullName evidence="1">ABC transporter substrate-binding protein</fullName>
    </submittedName>
</protein>
<dbReference type="PANTHER" id="PTHR35271">
    <property type="entry name" value="ABC TRANSPORTER, SUBSTRATE-BINDING LIPOPROTEIN-RELATED"/>
    <property type="match status" value="1"/>
</dbReference>
<organism evidence="1 2">
    <name type="scientific">Bradyrhizobium agreste</name>
    <dbReference type="NCBI Taxonomy" id="2751811"/>
    <lineage>
        <taxon>Bacteria</taxon>
        <taxon>Pseudomonadati</taxon>
        <taxon>Pseudomonadota</taxon>
        <taxon>Alphaproteobacteria</taxon>
        <taxon>Hyphomicrobiales</taxon>
        <taxon>Nitrobacteraceae</taxon>
        <taxon>Bradyrhizobium</taxon>
    </lineage>
</organism>
<dbReference type="PANTHER" id="PTHR35271:SF1">
    <property type="entry name" value="ABC TRANSPORTER, SUBSTRATE-BINDING LIPOPROTEIN"/>
    <property type="match status" value="1"/>
</dbReference>
<dbReference type="RefSeq" id="WP_197962580.1">
    <property type="nucleotide sequence ID" value="NZ_JACCHP010000021.1"/>
</dbReference>
<sequence>MKRREFVTLVCSLVAAWPLVGRAQPKPHRIGILATTSAATTRSALSAFLEGMSQFGYALGSNIELVERYADGEIADLPVLASELIAAKVDVMVVSSRPAIAAAQRATKDIPIVMTAVGDPVEAGFVASLARPGGSITGLSNIAPELSGKRLEILKEVIPDLKRVAIVRNPSIATFAPMWQETERVAASLGITAVPVDIVDPAGIEPAFASMVKNQVQAAVFLSDAVTASQAPRITGLAAKERLPVMYPLNEFMKAGGLLMYGPDSIDLWRRGAYFVDRIIKGTSPADLPVQQPTRFELIVNLRTAKALGLSIPSTLLARADEVIE</sequence>
<dbReference type="InterPro" id="IPR028082">
    <property type="entry name" value="Peripla_BP_I"/>
</dbReference>
<name>A0ABS0PW78_9BRAD</name>
<dbReference type="EMBL" id="JACCHP010000021">
    <property type="protein sequence ID" value="MBH5401457.1"/>
    <property type="molecule type" value="Genomic_DNA"/>
</dbReference>
<dbReference type="Proteomes" id="UP000807370">
    <property type="component" value="Unassembled WGS sequence"/>
</dbReference>
<proteinExistence type="predicted"/>
<accession>A0ABS0PW78</accession>